<feature type="transmembrane region" description="Helical" evidence="6">
    <location>
        <begin position="125"/>
        <end position="145"/>
    </location>
</feature>
<comment type="subcellular location">
    <subcellularLocation>
        <location evidence="1">Membrane</location>
        <topology evidence="1">Multi-pass membrane protein</topology>
    </subcellularLocation>
</comment>
<gene>
    <name evidence="8" type="ORF">FA15DRAFT_600357</name>
</gene>
<evidence type="ECO:0000256" key="6">
    <source>
        <dbReference type="SAM" id="Phobius"/>
    </source>
</evidence>
<dbReference type="SMART" id="SM00014">
    <property type="entry name" value="acidPPc"/>
    <property type="match status" value="1"/>
</dbReference>
<dbReference type="AlphaFoldDB" id="A0A5C3KJG9"/>
<accession>A0A5C3KJG9</accession>
<evidence type="ECO:0000313" key="9">
    <source>
        <dbReference type="Proteomes" id="UP000307440"/>
    </source>
</evidence>
<feature type="transmembrane region" description="Helical" evidence="6">
    <location>
        <begin position="52"/>
        <end position="75"/>
    </location>
</feature>
<keyword evidence="4 6" id="KW-1133">Transmembrane helix</keyword>
<name>A0A5C3KJG9_COPMA</name>
<dbReference type="InterPro" id="IPR036938">
    <property type="entry name" value="PAP2/HPO_sf"/>
</dbReference>
<organism evidence="8 9">
    <name type="scientific">Coprinopsis marcescibilis</name>
    <name type="common">Agaric fungus</name>
    <name type="synonym">Psathyrella marcescibilis</name>
    <dbReference type="NCBI Taxonomy" id="230819"/>
    <lineage>
        <taxon>Eukaryota</taxon>
        <taxon>Fungi</taxon>
        <taxon>Dikarya</taxon>
        <taxon>Basidiomycota</taxon>
        <taxon>Agaricomycotina</taxon>
        <taxon>Agaricomycetes</taxon>
        <taxon>Agaricomycetidae</taxon>
        <taxon>Agaricales</taxon>
        <taxon>Agaricineae</taxon>
        <taxon>Psathyrellaceae</taxon>
        <taxon>Coprinopsis</taxon>
    </lineage>
</organism>
<dbReference type="PANTHER" id="PTHR14969">
    <property type="entry name" value="SPHINGOSINE-1-PHOSPHATE PHOSPHOHYDROLASE"/>
    <property type="match status" value="1"/>
</dbReference>
<feature type="transmembrane region" description="Helical" evidence="6">
    <location>
        <begin position="23"/>
        <end position="45"/>
    </location>
</feature>
<dbReference type="GO" id="GO:0016020">
    <property type="term" value="C:membrane"/>
    <property type="evidence" value="ECO:0007669"/>
    <property type="project" value="UniProtKB-SubCell"/>
</dbReference>
<keyword evidence="5 6" id="KW-0472">Membrane</keyword>
<dbReference type="CDD" id="cd03382">
    <property type="entry name" value="PAP2_dolichyldiphosphatase"/>
    <property type="match status" value="1"/>
</dbReference>
<evidence type="ECO:0000313" key="8">
    <source>
        <dbReference type="EMBL" id="TFK20067.1"/>
    </source>
</evidence>
<evidence type="ECO:0000256" key="3">
    <source>
        <dbReference type="ARBA" id="ARBA00022801"/>
    </source>
</evidence>
<feature type="transmembrane region" description="Helical" evidence="6">
    <location>
        <begin position="95"/>
        <end position="113"/>
    </location>
</feature>
<keyword evidence="2 6" id="KW-0812">Transmembrane</keyword>
<protein>
    <recommendedName>
        <fullName evidence="7">Phosphatidic acid phosphatase type 2/haloperoxidase domain-containing protein</fullName>
    </recommendedName>
</protein>
<evidence type="ECO:0000256" key="5">
    <source>
        <dbReference type="ARBA" id="ARBA00023136"/>
    </source>
</evidence>
<keyword evidence="9" id="KW-1185">Reference proteome</keyword>
<feature type="transmembrane region" description="Helical" evidence="6">
    <location>
        <begin position="157"/>
        <end position="175"/>
    </location>
</feature>
<evidence type="ECO:0000256" key="1">
    <source>
        <dbReference type="ARBA" id="ARBA00004141"/>
    </source>
</evidence>
<feature type="domain" description="Phosphatidic acid phosphatase type 2/haloperoxidase" evidence="7">
    <location>
        <begin position="54"/>
        <end position="172"/>
    </location>
</feature>
<dbReference type="PANTHER" id="PTHR14969:SF59">
    <property type="entry name" value="DOLICHYLDIPHOSPHATASE"/>
    <property type="match status" value="1"/>
</dbReference>
<dbReference type="Pfam" id="PF01569">
    <property type="entry name" value="PAP2"/>
    <property type="match status" value="1"/>
</dbReference>
<keyword evidence="3" id="KW-0378">Hydrolase</keyword>
<dbReference type="SUPFAM" id="SSF48317">
    <property type="entry name" value="Acid phosphatase/Vanadium-dependent haloperoxidase"/>
    <property type="match status" value="1"/>
</dbReference>
<dbReference type="UniPathway" id="UPA00378"/>
<dbReference type="EMBL" id="ML210313">
    <property type="protein sequence ID" value="TFK20067.1"/>
    <property type="molecule type" value="Genomic_DNA"/>
</dbReference>
<proteinExistence type="predicted"/>
<dbReference type="InterPro" id="IPR039667">
    <property type="entry name" value="Dolichyldiphosphatase_PAP2"/>
</dbReference>
<evidence type="ECO:0000256" key="2">
    <source>
        <dbReference type="ARBA" id="ARBA00022692"/>
    </source>
</evidence>
<dbReference type="STRING" id="230819.A0A5C3KJG9"/>
<dbReference type="GO" id="GO:0042392">
    <property type="term" value="F:sphingosine-1-phosphate phosphatase activity"/>
    <property type="evidence" value="ECO:0007669"/>
    <property type="project" value="TreeGrafter"/>
</dbReference>
<evidence type="ECO:0000259" key="7">
    <source>
        <dbReference type="SMART" id="SM00014"/>
    </source>
</evidence>
<sequence>MTRFDGPRASLDLTHVMYDDGSMFSMALALITLSPILLMASYASLAVQTREYLILVMWVGQLFGEGFNLVLKNIVKQARPNHDLGDGYGFPSSHSQYMGYFATFLICHLYFRHRFSTTGYKTVDQLWRVAVYSALLAWTGLVAYSRYYLGYHNANQVFWGLGIGSALGLTVYALCQHIPGLYPNSLLGQIKLWVLSNPLCTWLHIRDGWDIWPDAGREVDWLRWRSEWEKKQQDRGAFAKRKD</sequence>
<reference evidence="8 9" key="1">
    <citation type="journal article" date="2019" name="Nat. Ecol. Evol.">
        <title>Megaphylogeny resolves global patterns of mushroom evolution.</title>
        <authorList>
            <person name="Varga T."/>
            <person name="Krizsan K."/>
            <person name="Foldi C."/>
            <person name="Dima B."/>
            <person name="Sanchez-Garcia M."/>
            <person name="Sanchez-Ramirez S."/>
            <person name="Szollosi G.J."/>
            <person name="Szarkandi J.G."/>
            <person name="Papp V."/>
            <person name="Albert L."/>
            <person name="Andreopoulos W."/>
            <person name="Angelini C."/>
            <person name="Antonin V."/>
            <person name="Barry K.W."/>
            <person name="Bougher N.L."/>
            <person name="Buchanan P."/>
            <person name="Buyck B."/>
            <person name="Bense V."/>
            <person name="Catcheside P."/>
            <person name="Chovatia M."/>
            <person name="Cooper J."/>
            <person name="Damon W."/>
            <person name="Desjardin D."/>
            <person name="Finy P."/>
            <person name="Geml J."/>
            <person name="Haridas S."/>
            <person name="Hughes K."/>
            <person name="Justo A."/>
            <person name="Karasinski D."/>
            <person name="Kautmanova I."/>
            <person name="Kiss B."/>
            <person name="Kocsube S."/>
            <person name="Kotiranta H."/>
            <person name="LaButti K.M."/>
            <person name="Lechner B.E."/>
            <person name="Liimatainen K."/>
            <person name="Lipzen A."/>
            <person name="Lukacs Z."/>
            <person name="Mihaltcheva S."/>
            <person name="Morgado L.N."/>
            <person name="Niskanen T."/>
            <person name="Noordeloos M.E."/>
            <person name="Ohm R.A."/>
            <person name="Ortiz-Santana B."/>
            <person name="Ovrebo C."/>
            <person name="Racz N."/>
            <person name="Riley R."/>
            <person name="Savchenko A."/>
            <person name="Shiryaev A."/>
            <person name="Soop K."/>
            <person name="Spirin V."/>
            <person name="Szebenyi C."/>
            <person name="Tomsovsky M."/>
            <person name="Tulloss R.E."/>
            <person name="Uehling J."/>
            <person name="Grigoriev I.V."/>
            <person name="Vagvolgyi C."/>
            <person name="Papp T."/>
            <person name="Martin F.M."/>
            <person name="Miettinen O."/>
            <person name="Hibbett D.S."/>
            <person name="Nagy L.G."/>
        </authorList>
    </citation>
    <scope>NUCLEOTIDE SEQUENCE [LARGE SCALE GENOMIC DNA]</scope>
    <source>
        <strain evidence="8 9">CBS 121175</strain>
    </source>
</reference>
<dbReference type="Gene3D" id="1.20.144.10">
    <property type="entry name" value="Phosphatidic acid phosphatase type 2/haloperoxidase"/>
    <property type="match status" value="1"/>
</dbReference>
<dbReference type="Proteomes" id="UP000307440">
    <property type="component" value="Unassembled WGS sequence"/>
</dbReference>
<evidence type="ECO:0000256" key="4">
    <source>
        <dbReference type="ARBA" id="ARBA00022989"/>
    </source>
</evidence>
<dbReference type="OrthoDB" id="302705at2759"/>
<dbReference type="InterPro" id="IPR000326">
    <property type="entry name" value="PAP2/HPO"/>
</dbReference>